<dbReference type="PANTHER" id="PTHR33971:SF9">
    <property type="entry name" value="PRO-RESILIN"/>
    <property type="match status" value="1"/>
</dbReference>
<comment type="caution">
    <text evidence="2">The sequence shown here is derived from an EMBL/GenBank/DDBJ whole genome shotgun (WGS) entry which is preliminary data.</text>
</comment>
<gene>
    <name evidence="2" type="ORF">K7X08_033647</name>
</gene>
<evidence type="ECO:0000313" key="3">
    <source>
        <dbReference type="Proteomes" id="UP001152561"/>
    </source>
</evidence>
<proteinExistence type="predicted"/>
<feature type="compositionally biased region" description="Basic and acidic residues" evidence="1">
    <location>
        <begin position="96"/>
        <end position="106"/>
    </location>
</feature>
<dbReference type="InterPro" id="IPR038943">
    <property type="entry name" value="PLDrp1-like"/>
</dbReference>
<dbReference type="AlphaFoldDB" id="A0A9Q1M311"/>
<dbReference type="PANTHER" id="PTHR33971">
    <property type="entry name" value="OS06G0232000 PROTEIN"/>
    <property type="match status" value="1"/>
</dbReference>
<dbReference type="EMBL" id="JAJAGQ010000011">
    <property type="protein sequence ID" value="KAJ8549940.1"/>
    <property type="molecule type" value="Genomic_DNA"/>
</dbReference>
<reference evidence="3" key="1">
    <citation type="journal article" date="2023" name="Proc. Natl. Acad. Sci. U.S.A.">
        <title>Genomic and structural basis for evolution of tropane alkaloid biosynthesis.</title>
        <authorList>
            <person name="Wanga Y.-J."/>
            <person name="Taina T."/>
            <person name="Yua J.-Y."/>
            <person name="Lia J."/>
            <person name="Xua B."/>
            <person name="Chenc J."/>
            <person name="D'Auriad J.C."/>
            <person name="Huanga J.-P."/>
            <person name="Huanga S.-X."/>
        </authorList>
    </citation>
    <scope>NUCLEOTIDE SEQUENCE [LARGE SCALE GENOMIC DNA]</scope>
    <source>
        <strain evidence="3">cv. KIB-2019</strain>
    </source>
</reference>
<feature type="region of interest" description="Disordered" evidence="1">
    <location>
        <begin position="1"/>
        <end position="289"/>
    </location>
</feature>
<accession>A0A9Q1M311</accession>
<evidence type="ECO:0000256" key="1">
    <source>
        <dbReference type="SAM" id="MobiDB-lite"/>
    </source>
</evidence>
<evidence type="ECO:0000313" key="2">
    <source>
        <dbReference type="EMBL" id="KAJ8549940.1"/>
    </source>
</evidence>
<protein>
    <submittedName>
        <fullName evidence="2">Uncharacterized protein</fullName>
    </submittedName>
</protein>
<feature type="compositionally biased region" description="Basic and acidic residues" evidence="1">
    <location>
        <begin position="181"/>
        <end position="198"/>
    </location>
</feature>
<name>A0A9Q1M311_9SOLA</name>
<keyword evidence="3" id="KW-1185">Reference proteome</keyword>
<dbReference type="OrthoDB" id="783250at2759"/>
<sequence>MSYYPKGHRHSDNVPEFDEYDHTPYGGGYDISLTYGRPTPPSEETCYPPTSSSDDFDYDRPHYTSSAEPSAYADEALDNEYQSYSKPKSRPSCSHKSKDGAEDEKPRHKPGMNRPSGGYGGESEYGESGIESDETGYGSRSVRETEKGTWIWAESDEYGSGYGRKSEYEEKTSAYNCSYGRKTDSDEHGSGYREEKSSEYGSGYGQKADSGEYRSKPASGYGSRNIRESDEYMSSYGRKTDSDEYGSSGYGKKAKLRRGIGQWGDDDYDEDEEKKQRHKHRHHCKHSDE</sequence>
<dbReference type="GO" id="GO:0070300">
    <property type="term" value="F:phosphatidic acid binding"/>
    <property type="evidence" value="ECO:0007669"/>
    <property type="project" value="InterPro"/>
</dbReference>
<feature type="compositionally biased region" description="Basic residues" evidence="1">
    <location>
        <begin position="276"/>
        <end position="289"/>
    </location>
</feature>
<dbReference type="Proteomes" id="UP001152561">
    <property type="component" value="Unassembled WGS sequence"/>
</dbReference>
<organism evidence="2 3">
    <name type="scientific">Anisodus acutangulus</name>
    <dbReference type="NCBI Taxonomy" id="402998"/>
    <lineage>
        <taxon>Eukaryota</taxon>
        <taxon>Viridiplantae</taxon>
        <taxon>Streptophyta</taxon>
        <taxon>Embryophyta</taxon>
        <taxon>Tracheophyta</taxon>
        <taxon>Spermatophyta</taxon>
        <taxon>Magnoliopsida</taxon>
        <taxon>eudicotyledons</taxon>
        <taxon>Gunneridae</taxon>
        <taxon>Pentapetalae</taxon>
        <taxon>asterids</taxon>
        <taxon>lamiids</taxon>
        <taxon>Solanales</taxon>
        <taxon>Solanaceae</taxon>
        <taxon>Solanoideae</taxon>
        <taxon>Hyoscyameae</taxon>
        <taxon>Anisodus</taxon>
    </lineage>
</organism>